<dbReference type="EMBL" id="JAMRDG010000002">
    <property type="protein sequence ID" value="KAJ3684264.1"/>
    <property type="molecule type" value="Genomic_DNA"/>
</dbReference>
<evidence type="ECO:0000259" key="8">
    <source>
        <dbReference type="Pfam" id="PF00931"/>
    </source>
</evidence>
<evidence type="ECO:0000256" key="5">
    <source>
        <dbReference type="ARBA" id="ARBA00022821"/>
    </source>
</evidence>
<dbReference type="SUPFAM" id="SSF52540">
    <property type="entry name" value="P-loop containing nucleoside triphosphate hydrolases"/>
    <property type="match status" value="1"/>
</dbReference>
<protein>
    <recommendedName>
        <fullName evidence="12">NB-ARC domain-containing protein</fullName>
    </recommendedName>
</protein>
<keyword evidence="2" id="KW-0433">Leucine-rich repeat</keyword>
<comment type="similarity">
    <text evidence="1">Belongs to the disease resistance NB-LRR family.</text>
</comment>
<dbReference type="GO" id="GO:0043531">
    <property type="term" value="F:ADP binding"/>
    <property type="evidence" value="ECO:0007669"/>
    <property type="project" value="InterPro"/>
</dbReference>
<keyword evidence="4" id="KW-0547">Nucleotide-binding</keyword>
<dbReference type="InterPro" id="IPR042197">
    <property type="entry name" value="Apaf_helical"/>
</dbReference>
<organism evidence="10 11">
    <name type="scientific">Rhynchospora tenuis</name>
    <dbReference type="NCBI Taxonomy" id="198213"/>
    <lineage>
        <taxon>Eukaryota</taxon>
        <taxon>Viridiplantae</taxon>
        <taxon>Streptophyta</taxon>
        <taxon>Embryophyta</taxon>
        <taxon>Tracheophyta</taxon>
        <taxon>Spermatophyta</taxon>
        <taxon>Magnoliopsida</taxon>
        <taxon>Liliopsida</taxon>
        <taxon>Poales</taxon>
        <taxon>Cyperaceae</taxon>
        <taxon>Cyperoideae</taxon>
        <taxon>Rhynchosporeae</taxon>
        <taxon>Rhynchospora</taxon>
    </lineage>
</organism>
<dbReference type="InterPro" id="IPR002182">
    <property type="entry name" value="NB-ARC"/>
</dbReference>
<evidence type="ECO:0000256" key="2">
    <source>
        <dbReference type="ARBA" id="ARBA00022614"/>
    </source>
</evidence>
<dbReference type="PRINTS" id="PR00364">
    <property type="entry name" value="DISEASERSIST"/>
</dbReference>
<evidence type="ECO:0000313" key="11">
    <source>
        <dbReference type="Proteomes" id="UP001210211"/>
    </source>
</evidence>
<sequence>MAEITAGTAVGWVVSPVIMMVIEKTKSFIDKKYFEKSSIEDDMKKMKTSYTTLPEILSTMAIVEKHRIVDPNQVLLVRKIKDAVYDAEDCMYDFDYELAKEESEKLQPNMIMRVAASCSRVIHQAIDGYSSLKKKLREVNKSLDQAKASAKTLLEQMNAKIPGYMQLSEQENQFLTSSLLSEEIFIGREKELELIIQWILEEKGGPPTIIIPIVGQGGLGKTTLAQKIFNDSRLNSHFESNKKMWLTVSDNFDKLELTKQMLKYLCENFPTKDVTFDKLQRKLQTELASKKILLVLDDVWYGKHDKKYRYEKDWLEFLAPLRNANAGNTIIVTTREVVVVDTLKSCGSVRKISLGGLNGGDRWSLLKLMAFDGENYPDNLNDLQNIGNHIVNKLKGLPLAIRVVGPRLRGKLDKEEWETVLKDNSLDDWIMM</sequence>
<feature type="domain" description="Disease resistance N-terminal" evidence="9">
    <location>
        <begin position="18"/>
        <end position="104"/>
    </location>
</feature>
<evidence type="ECO:0000256" key="7">
    <source>
        <dbReference type="SAM" id="Coils"/>
    </source>
</evidence>
<dbReference type="Pfam" id="PF18052">
    <property type="entry name" value="Rx_N"/>
    <property type="match status" value="1"/>
</dbReference>
<keyword evidence="3" id="KW-0677">Repeat</keyword>
<dbReference type="AlphaFoldDB" id="A0AAD5Z2P8"/>
<dbReference type="GO" id="GO:0005524">
    <property type="term" value="F:ATP binding"/>
    <property type="evidence" value="ECO:0007669"/>
    <property type="project" value="UniProtKB-KW"/>
</dbReference>
<evidence type="ECO:0000256" key="3">
    <source>
        <dbReference type="ARBA" id="ARBA00022737"/>
    </source>
</evidence>
<dbReference type="Gene3D" id="1.20.5.4130">
    <property type="match status" value="1"/>
</dbReference>
<evidence type="ECO:0000313" key="10">
    <source>
        <dbReference type="EMBL" id="KAJ3684264.1"/>
    </source>
</evidence>
<proteinExistence type="inferred from homology"/>
<evidence type="ECO:0000259" key="9">
    <source>
        <dbReference type="Pfam" id="PF18052"/>
    </source>
</evidence>
<dbReference type="Gene3D" id="1.10.8.430">
    <property type="entry name" value="Helical domain of apoptotic protease-activating factors"/>
    <property type="match status" value="1"/>
</dbReference>
<dbReference type="Proteomes" id="UP001210211">
    <property type="component" value="Unassembled WGS sequence"/>
</dbReference>
<keyword evidence="6" id="KW-0067">ATP-binding</keyword>
<evidence type="ECO:0000256" key="6">
    <source>
        <dbReference type="ARBA" id="ARBA00022840"/>
    </source>
</evidence>
<dbReference type="PANTHER" id="PTHR36766">
    <property type="entry name" value="PLANT BROAD-SPECTRUM MILDEW RESISTANCE PROTEIN RPW8"/>
    <property type="match status" value="1"/>
</dbReference>
<dbReference type="InterPro" id="IPR027417">
    <property type="entry name" value="P-loop_NTPase"/>
</dbReference>
<keyword evidence="5" id="KW-0611">Plant defense</keyword>
<gene>
    <name evidence="10" type="ORF">LUZ61_013428</name>
</gene>
<name>A0AAD5Z2P8_9POAL</name>
<dbReference type="Gene3D" id="3.40.50.300">
    <property type="entry name" value="P-loop containing nucleotide triphosphate hydrolases"/>
    <property type="match status" value="1"/>
</dbReference>
<evidence type="ECO:0000256" key="1">
    <source>
        <dbReference type="ARBA" id="ARBA00008894"/>
    </source>
</evidence>
<feature type="coiled-coil region" evidence="7">
    <location>
        <begin position="129"/>
        <end position="160"/>
    </location>
</feature>
<keyword evidence="7" id="KW-0175">Coiled coil</keyword>
<keyword evidence="11" id="KW-1185">Reference proteome</keyword>
<dbReference type="PANTHER" id="PTHR36766:SF30">
    <property type="entry name" value="TIR-NBS TYPE DISEASE RESISTANCE PROTEIN-RELATED"/>
    <property type="match status" value="1"/>
</dbReference>
<evidence type="ECO:0008006" key="12">
    <source>
        <dbReference type="Google" id="ProtNLM"/>
    </source>
</evidence>
<dbReference type="GO" id="GO:0006952">
    <property type="term" value="P:defense response"/>
    <property type="evidence" value="ECO:0007669"/>
    <property type="project" value="UniProtKB-KW"/>
</dbReference>
<feature type="domain" description="NB-ARC" evidence="8">
    <location>
        <begin position="189"/>
        <end position="373"/>
    </location>
</feature>
<reference evidence="10 11" key="1">
    <citation type="journal article" date="2022" name="Cell">
        <title>Repeat-based holocentromeres influence genome architecture and karyotype evolution.</title>
        <authorList>
            <person name="Hofstatter P.G."/>
            <person name="Thangavel G."/>
            <person name="Lux T."/>
            <person name="Neumann P."/>
            <person name="Vondrak T."/>
            <person name="Novak P."/>
            <person name="Zhang M."/>
            <person name="Costa L."/>
            <person name="Castellani M."/>
            <person name="Scott A."/>
            <person name="Toegelov H."/>
            <person name="Fuchs J."/>
            <person name="Mata-Sucre Y."/>
            <person name="Dias Y."/>
            <person name="Vanzela A.L.L."/>
            <person name="Huettel B."/>
            <person name="Almeida C.C.S."/>
            <person name="Simkova H."/>
            <person name="Souza G."/>
            <person name="Pedrosa-Harand A."/>
            <person name="Macas J."/>
            <person name="Mayer K.F.X."/>
            <person name="Houben A."/>
            <person name="Marques A."/>
        </authorList>
    </citation>
    <scope>NUCLEOTIDE SEQUENCE [LARGE SCALE GENOMIC DNA]</scope>
    <source>
        <strain evidence="10">RhyTen1mFocal</strain>
    </source>
</reference>
<dbReference type="InterPro" id="IPR041118">
    <property type="entry name" value="Rx_N"/>
</dbReference>
<evidence type="ECO:0000256" key="4">
    <source>
        <dbReference type="ARBA" id="ARBA00022741"/>
    </source>
</evidence>
<accession>A0AAD5Z2P8</accession>
<comment type="caution">
    <text evidence="10">The sequence shown here is derived from an EMBL/GenBank/DDBJ whole genome shotgun (WGS) entry which is preliminary data.</text>
</comment>
<dbReference type="Pfam" id="PF00931">
    <property type="entry name" value="NB-ARC"/>
    <property type="match status" value="1"/>
</dbReference>